<gene>
    <name evidence="2" type="ORF">Cfor_12969</name>
</gene>
<dbReference type="InParanoid" id="A0A6L2Q5J7"/>
<dbReference type="Proteomes" id="UP000502823">
    <property type="component" value="Unassembled WGS sequence"/>
</dbReference>
<dbReference type="EMBL" id="BLKM01001341">
    <property type="protein sequence ID" value="GFG39996.1"/>
    <property type="molecule type" value="Genomic_DNA"/>
</dbReference>
<accession>A0A6L2Q5J7</accession>
<sequence>MHFVGCLLTVLTKISFYWHFHRWHSSSCKQVNWAAEHNKEPILQALKRFISPYIEATSKNACVYYCLEISSGSGQHVAYFAPHFPSVVWQPSDVDASSLRSISAYIQDAEVSNIKQPVFIDVTEEHTKWGGGGIIGKQSVDFILNINLIHISPFICTERLFHNAGQVLKRGGLLFIYGPYAFHGKISPESNVRFNSLLQSQDPQWGLRDIDQLATLAASAGMHLLEGVPLPANNHFLVWKKA</sequence>
<evidence type="ECO:0000256" key="1">
    <source>
        <dbReference type="ARBA" id="ARBA00008308"/>
    </source>
</evidence>
<evidence type="ECO:0008006" key="4">
    <source>
        <dbReference type="Google" id="ProtNLM"/>
    </source>
</evidence>
<dbReference type="InterPro" id="IPR029063">
    <property type="entry name" value="SAM-dependent_MTases_sf"/>
</dbReference>
<comment type="similarity">
    <text evidence="1">Belongs to the UPF0585 family.</text>
</comment>
<comment type="caution">
    <text evidence="2">The sequence shown here is derived from an EMBL/GenBank/DDBJ whole genome shotgun (WGS) entry which is preliminary data.</text>
</comment>
<reference evidence="3" key="1">
    <citation type="submission" date="2020-01" db="EMBL/GenBank/DDBJ databases">
        <title>Draft genome sequence of the Termite Coptotermes fromosanus.</title>
        <authorList>
            <person name="Itakura S."/>
            <person name="Yosikawa Y."/>
            <person name="Umezawa K."/>
        </authorList>
    </citation>
    <scope>NUCLEOTIDE SEQUENCE [LARGE SCALE GENOMIC DNA]</scope>
</reference>
<dbReference type="PANTHER" id="PTHR20974:SF0">
    <property type="entry name" value="UPF0585 PROTEIN CG18661"/>
    <property type="match status" value="1"/>
</dbReference>
<dbReference type="Gene3D" id="3.40.50.150">
    <property type="entry name" value="Vaccinia Virus protein VP39"/>
    <property type="match status" value="1"/>
</dbReference>
<name>A0A6L2Q5J7_COPFO</name>
<dbReference type="FunCoup" id="A0A6L2Q5J7">
    <property type="interactions" value="124"/>
</dbReference>
<dbReference type="SUPFAM" id="SSF53335">
    <property type="entry name" value="S-adenosyl-L-methionine-dependent methyltransferases"/>
    <property type="match status" value="1"/>
</dbReference>
<proteinExistence type="inferred from homology"/>
<dbReference type="OrthoDB" id="10258744at2759"/>
<dbReference type="InterPro" id="IPR010342">
    <property type="entry name" value="DUF938"/>
</dbReference>
<keyword evidence="3" id="KW-1185">Reference proteome</keyword>
<evidence type="ECO:0000313" key="3">
    <source>
        <dbReference type="Proteomes" id="UP000502823"/>
    </source>
</evidence>
<protein>
    <recommendedName>
        <fullName evidence="4">Methyltransferase-like 26</fullName>
    </recommendedName>
</protein>
<dbReference type="Pfam" id="PF06080">
    <property type="entry name" value="DUF938"/>
    <property type="match status" value="1"/>
</dbReference>
<evidence type="ECO:0000313" key="2">
    <source>
        <dbReference type="EMBL" id="GFG39996.1"/>
    </source>
</evidence>
<organism evidence="2 3">
    <name type="scientific">Coptotermes formosanus</name>
    <name type="common">Formosan subterranean termite</name>
    <dbReference type="NCBI Taxonomy" id="36987"/>
    <lineage>
        <taxon>Eukaryota</taxon>
        <taxon>Metazoa</taxon>
        <taxon>Ecdysozoa</taxon>
        <taxon>Arthropoda</taxon>
        <taxon>Hexapoda</taxon>
        <taxon>Insecta</taxon>
        <taxon>Pterygota</taxon>
        <taxon>Neoptera</taxon>
        <taxon>Polyneoptera</taxon>
        <taxon>Dictyoptera</taxon>
        <taxon>Blattodea</taxon>
        <taxon>Blattoidea</taxon>
        <taxon>Termitoidae</taxon>
        <taxon>Rhinotermitidae</taxon>
        <taxon>Coptotermes</taxon>
    </lineage>
</organism>
<dbReference type="PANTHER" id="PTHR20974">
    <property type="entry name" value="UPF0585 PROTEIN CG18661"/>
    <property type="match status" value="1"/>
</dbReference>
<dbReference type="AlphaFoldDB" id="A0A6L2Q5J7"/>